<evidence type="ECO:0000256" key="2">
    <source>
        <dbReference type="ARBA" id="ARBA00006434"/>
    </source>
</evidence>
<feature type="transmembrane region" description="Helical" evidence="14">
    <location>
        <begin position="76"/>
        <end position="93"/>
    </location>
</feature>
<keyword evidence="9 14" id="KW-0406">Ion transport</keyword>
<dbReference type="InterPro" id="IPR011851">
    <property type="entry name" value="Na/Pro_symporter"/>
</dbReference>
<keyword evidence="6 14" id="KW-0769">Symport</keyword>
<dbReference type="KEGG" id="ccho:CCHOA_04390"/>
<dbReference type="GO" id="GO:0005298">
    <property type="term" value="F:proline:sodium symporter activity"/>
    <property type="evidence" value="ECO:0007669"/>
    <property type="project" value="UniProtKB-UniRule"/>
</dbReference>
<keyword evidence="7 14" id="KW-1133">Transmembrane helix</keyword>
<evidence type="ECO:0000256" key="1">
    <source>
        <dbReference type="ARBA" id="ARBA00004651"/>
    </source>
</evidence>
<evidence type="ECO:0000256" key="11">
    <source>
        <dbReference type="ARBA" id="ARBA00023201"/>
    </source>
</evidence>
<dbReference type="PANTHER" id="PTHR48086:SF3">
    <property type="entry name" value="SODIUM_PROLINE SYMPORTER"/>
    <property type="match status" value="1"/>
</dbReference>
<dbReference type="EMBL" id="CP033896">
    <property type="protein sequence ID" value="AZA13287.1"/>
    <property type="molecule type" value="Genomic_DNA"/>
</dbReference>
<keyword evidence="11 14" id="KW-0739">Sodium transport</keyword>
<dbReference type="Pfam" id="PF00474">
    <property type="entry name" value="SSF"/>
    <property type="match status" value="1"/>
</dbReference>
<keyword evidence="10 14" id="KW-0472">Membrane</keyword>
<feature type="transmembrane region" description="Helical" evidence="14">
    <location>
        <begin position="124"/>
        <end position="143"/>
    </location>
</feature>
<dbReference type="AlphaFoldDB" id="A0A3G6J5G6"/>
<keyword evidence="14" id="KW-0029">Amino-acid transport</keyword>
<protein>
    <recommendedName>
        <fullName evidence="14">Sodium/proline symporter</fullName>
    </recommendedName>
    <alternativeName>
        <fullName evidence="14">Proline permease</fullName>
    </alternativeName>
</protein>
<feature type="transmembrane region" description="Helical" evidence="14">
    <location>
        <begin position="282"/>
        <end position="306"/>
    </location>
</feature>
<dbReference type="PROSITE" id="PS00457">
    <property type="entry name" value="NA_SOLUT_SYMP_2"/>
    <property type="match status" value="1"/>
</dbReference>
<dbReference type="InterPro" id="IPR018212">
    <property type="entry name" value="Na/solute_symporter_CS"/>
</dbReference>
<evidence type="ECO:0000256" key="7">
    <source>
        <dbReference type="ARBA" id="ARBA00022989"/>
    </source>
</evidence>
<evidence type="ECO:0000256" key="8">
    <source>
        <dbReference type="ARBA" id="ARBA00023053"/>
    </source>
</evidence>
<dbReference type="Proteomes" id="UP000269019">
    <property type="component" value="Chromosome"/>
</dbReference>
<keyword evidence="3 14" id="KW-0813">Transport</keyword>
<feature type="transmembrane region" description="Helical" evidence="14">
    <location>
        <begin position="163"/>
        <end position="185"/>
    </location>
</feature>
<feature type="transmembrane region" description="Helical" evidence="14">
    <location>
        <begin position="463"/>
        <end position="484"/>
    </location>
</feature>
<organism evidence="15 16">
    <name type="scientific">Corynebacterium choanae</name>
    <dbReference type="NCBI Taxonomy" id="1862358"/>
    <lineage>
        <taxon>Bacteria</taxon>
        <taxon>Bacillati</taxon>
        <taxon>Actinomycetota</taxon>
        <taxon>Actinomycetes</taxon>
        <taxon>Mycobacteriales</taxon>
        <taxon>Corynebacteriaceae</taxon>
        <taxon>Corynebacterium</taxon>
    </lineage>
</organism>
<evidence type="ECO:0000256" key="13">
    <source>
        <dbReference type="RuleBase" id="RU362091"/>
    </source>
</evidence>
<comment type="similarity">
    <text evidence="2 13">Belongs to the sodium:solute symporter (SSF) (TC 2.A.21) family.</text>
</comment>
<comment type="function">
    <text evidence="14">Catalyzes the sodium-dependent uptake of extracellular L-proline.</text>
</comment>
<dbReference type="InterPro" id="IPR038377">
    <property type="entry name" value="Na/Glc_symporter_sf"/>
</dbReference>
<dbReference type="GO" id="GO:0015824">
    <property type="term" value="P:proline transport"/>
    <property type="evidence" value="ECO:0007669"/>
    <property type="project" value="UniProtKB-UniRule"/>
</dbReference>
<feature type="transmembrane region" description="Helical" evidence="14">
    <location>
        <begin position="380"/>
        <end position="401"/>
    </location>
</feature>
<evidence type="ECO:0000256" key="12">
    <source>
        <dbReference type="ARBA" id="ARBA00033708"/>
    </source>
</evidence>
<dbReference type="GO" id="GO:0005886">
    <property type="term" value="C:plasma membrane"/>
    <property type="evidence" value="ECO:0007669"/>
    <property type="project" value="UniProtKB-SubCell"/>
</dbReference>
<evidence type="ECO:0000256" key="14">
    <source>
        <dbReference type="RuleBase" id="RU366012"/>
    </source>
</evidence>
<evidence type="ECO:0000256" key="10">
    <source>
        <dbReference type="ARBA" id="ARBA00023136"/>
    </source>
</evidence>
<evidence type="ECO:0000256" key="5">
    <source>
        <dbReference type="ARBA" id="ARBA00022692"/>
    </source>
</evidence>
<dbReference type="GO" id="GO:0031402">
    <property type="term" value="F:sodium ion binding"/>
    <property type="evidence" value="ECO:0007669"/>
    <property type="project" value="UniProtKB-UniRule"/>
</dbReference>
<proteinExistence type="inferred from homology"/>
<keyword evidence="8 14" id="KW-0915">Sodium</keyword>
<reference evidence="15 16" key="1">
    <citation type="submission" date="2018-11" db="EMBL/GenBank/DDBJ databases">
        <authorList>
            <person name="Kleinhagauer T."/>
            <person name="Glaeser S.P."/>
            <person name="Spergser J."/>
            <person name="Ruckert C."/>
            <person name="Kaempfer P."/>
            <person name="Busse H.-J."/>
        </authorList>
    </citation>
    <scope>NUCLEOTIDE SEQUENCE [LARGE SCALE GENOMIC DNA]</scope>
    <source>
        <strain evidence="15 16">200CH</strain>
    </source>
</reference>
<sequence length="529" mass="57445">MTEQTWFILAIIIYMAVMLAIGYWSYRQTDEYDDYMLAGRGLNPFVAALSAGASDMSGWLLMGLPGALFVTGMSELWIAVGLLIGCWANWYFVAPRLRSYSEVAENSITIPSFVENRVHDKSRILRITSSIVILVFFTFYVSSGMVAGGKYFEATFDSSYLNGMLIIAAVTVGYTFVGGFLAVSYTDAVQGMIMFLALILVPIMALLSLDNPGDIWSWAASHDYGPYTDGIGNPTYFKLFSGVSIAAIISNLAWGLGYFGQPHIIVRFMAIKGPRECRTGRYIGIFWMLLCIIGATMVAIIGTVFFGQDPSIAITDRNKFETIFLDMARILFHPLIAGLVLTAVLAAIMSTISSQLLVTSSALVEDLYKIVVKTKPSNQVLINLSRTAVVAVAVVAGILAINPSDSILALVGFAWAGFGSAFGPLVIASLYWRRLNAPGAIAGMITGALVSFVWGQTPALHAALYEIVPGFIASAIAIVVVSLLTRTPDRATIRQFDESVRLIAEADKHPELPFSQLHNRIEPAAQAPK</sequence>
<dbReference type="InterPro" id="IPR050277">
    <property type="entry name" value="Sodium:Solute_Symporter"/>
</dbReference>
<feature type="transmembrane region" description="Helical" evidence="14">
    <location>
        <begin position="45"/>
        <end position="70"/>
    </location>
</feature>
<evidence type="ECO:0000313" key="15">
    <source>
        <dbReference type="EMBL" id="AZA13287.1"/>
    </source>
</evidence>
<dbReference type="GO" id="GO:0015193">
    <property type="term" value="F:L-proline transmembrane transporter activity"/>
    <property type="evidence" value="ECO:0007669"/>
    <property type="project" value="TreeGrafter"/>
</dbReference>
<name>A0A3G6J5G6_9CORY</name>
<accession>A0A3G6J5G6</accession>
<dbReference type="NCBIfam" id="TIGR00813">
    <property type="entry name" value="sss"/>
    <property type="match status" value="1"/>
</dbReference>
<dbReference type="NCBIfam" id="TIGR02121">
    <property type="entry name" value="Na_Pro_sym"/>
    <property type="match status" value="1"/>
</dbReference>
<keyword evidence="4 14" id="KW-1003">Cell membrane</keyword>
<dbReference type="Gene3D" id="1.20.1730.10">
    <property type="entry name" value="Sodium/glucose cotransporter"/>
    <property type="match status" value="1"/>
</dbReference>
<dbReference type="PANTHER" id="PTHR48086">
    <property type="entry name" value="SODIUM/PROLINE SYMPORTER-RELATED"/>
    <property type="match status" value="1"/>
</dbReference>
<feature type="transmembrane region" description="Helical" evidence="14">
    <location>
        <begin position="192"/>
        <end position="209"/>
    </location>
</feature>
<evidence type="ECO:0000313" key="16">
    <source>
        <dbReference type="Proteomes" id="UP000269019"/>
    </source>
</evidence>
<dbReference type="RefSeq" id="WP_123927187.1">
    <property type="nucleotide sequence ID" value="NZ_CP033896.1"/>
</dbReference>
<dbReference type="CDD" id="cd11475">
    <property type="entry name" value="SLC5sbd_PutP"/>
    <property type="match status" value="1"/>
</dbReference>
<dbReference type="PROSITE" id="PS50283">
    <property type="entry name" value="NA_SOLUT_SYMP_3"/>
    <property type="match status" value="1"/>
</dbReference>
<gene>
    <name evidence="15" type="primary">putP</name>
    <name evidence="15" type="ORF">CCHOA_04390</name>
</gene>
<evidence type="ECO:0000256" key="9">
    <source>
        <dbReference type="ARBA" id="ARBA00023065"/>
    </source>
</evidence>
<feature type="transmembrane region" description="Helical" evidence="14">
    <location>
        <begin position="335"/>
        <end position="359"/>
    </location>
</feature>
<feature type="transmembrane region" description="Helical" evidence="14">
    <location>
        <begin position="407"/>
        <end position="432"/>
    </location>
</feature>
<comment type="subcellular location">
    <subcellularLocation>
        <location evidence="1 14">Cell membrane</location>
        <topology evidence="1 14">Multi-pass membrane protein</topology>
    </subcellularLocation>
</comment>
<feature type="transmembrane region" description="Helical" evidence="14">
    <location>
        <begin position="239"/>
        <end position="261"/>
    </location>
</feature>
<dbReference type="FunFam" id="1.20.1730.10:FF:000002">
    <property type="entry name" value="Sodium/proline symporter"/>
    <property type="match status" value="1"/>
</dbReference>
<keyword evidence="16" id="KW-1185">Reference proteome</keyword>
<evidence type="ECO:0000256" key="6">
    <source>
        <dbReference type="ARBA" id="ARBA00022847"/>
    </source>
</evidence>
<comment type="catalytic activity">
    <reaction evidence="12">
        <text>L-proline(in) + Na(+)(in) = L-proline(out) + Na(+)(out)</text>
        <dbReference type="Rhea" id="RHEA:28967"/>
        <dbReference type="ChEBI" id="CHEBI:29101"/>
        <dbReference type="ChEBI" id="CHEBI:60039"/>
    </reaction>
</comment>
<dbReference type="InterPro" id="IPR001734">
    <property type="entry name" value="Na/solute_symporter"/>
</dbReference>
<feature type="transmembrane region" description="Helical" evidence="14">
    <location>
        <begin position="6"/>
        <end position="24"/>
    </location>
</feature>
<evidence type="ECO:0000256" key="3">
    <source>
        <dbReference type="ARBA" id="ARBA00022448"/>
    </source>
</evidence>
<dbReference type="OrthoDB" id="9789704at2"/>
<keyword evidence="5 14" id="KW-0812">Transmembrane</keyword>
<feature type="transmembrane region" description="Helical" evidence="14">
    <location>
        <begin position="439"/>
        <end position="457"/>
    </location>
</feature>
<evidence type="ECO:0000256" key="4">
    <source>
        <dbReference type="ARBA" id="ARBA00022475"/>
    </source>
</evidence>